<organism evidence="4 6">
    <name type="scientific">Capnocytophaga haemolytica</name>
    <dbReference type="NCBI Taxonomy" id="45243"/>
    <lineage>
        <taxon>Bacteria</taxon>
        <taxon>Pseudomonadati</taxon>
        <taxon>Bacteroidota</taxon>
        <taxon>Flavobacteriia</taxon>
        <taxon>Flavobacteriales</taxon>
        <taxon>Flavobacteriaceae</taxon>
        <taxon>Capnocytophaga</taxon>
    </lineage>
</organism>
<proteinExistence type="predicted"/>
<evidence type="ECO:0000313" key="6">
    <source>
        <dbReference type="Proteomes" id="UP000215539"/>
    </source>
</evidence>
<feature type="compositionally biased region" description="Polar residues" evidence="1">
    <location>
        <begin position="44"/>
        <end position="56"/>
    </location>
</feature>
<feature type="domain" description="TPM" evidence="2">
    <location>
        <begin position="4"/>
        <end position="139"/>
    </location>
</feature>
<evidence type="ECO:0000313" key="3">
    <source>
        <dbReference type="EMBL" id="AMD84292.1"/>
    </source>
</evidence>
<reference evidence="4 6" key="2">
    <citation type="submission" date="2017-06" db="EMBL/GenBank/DDBJ databases">
        <authorList>
            <consortium name="Pathogen Informatics"/>
        </authorList>
    </citation>
    <scope>NUCLEOTIDE SEQUENCE [LARGE SCALE GENOMIC DNA]</scope>
    <source>
        <strain evidence="4 6">NCTC12947</strain>
    </source>
</reference>
<dbReference type="PANTHER" id="PTHR30373:SF8">
    <property type="entry name" value="BLL7265 PROTEIN"/>
    <property type="match status" value="1"/>
</dbReference>
<dbReference type="EMBL" id="CP014227">
    <property type="protein sequence ID" value="AMD84292.1"/>
    <property type="molecule type" value="Genomic_DNA"/>
</dbReference>
<dbReference type="RefSeq" id="WP_066427860.1">
    <property type="nucleotide sequence ID" value="NZ_CP014227.1"/>
</dbReference>
<evidence type="ECO:0000259" key="2">
    <source>
        <dbReference type="Pfam" id="PF04536"/>
    </source>
</evidence>
<dbReference type="Proteomes" id="UP000215539">
    <property type="component" value="Chromosome 1"/>
</dbReference>
<dbReference type="EMBL" id="LT906449">
    <property type="protein sequence ID" value="SNV12026.1"/>
    <property type="molecule type" value="Genomic_DNA"/>
</dbReference>
<dbReference type="Pfam" id="PF04536">
    <property type="entry name" value="TPM_phosphatase"/>
    <property type="match status" value="1"/>
</dbReference>
<dbReference type="Proteomes" id="UP000065822">
    <property type="component" value="Chromosome"/>
</dbReference>
<dbReference type="AlphaFoldDB" id="A0AAX2H0U5"/>
<evidence type="ECO:0000256" key="1">
    <source>
        <dbReference type="SAM" id="MobiDB-lite"/>
    </source>
</evidence>
<name>A0AAX2H0U5_9FLAO</name>
<sequence length="163" mass="17729">MKVADFLTATGEAQVIAAIRTAEANTSGEIRVHLESGLRDEASGVSSRPTPQTSDPTPDAVLVRAVEVFHHLKMEQTTQRNGVLFYVAVAAKQFAIYGDEGINKTVPEGFWEEVKQVLGVHFRKGQFAEGLEAGILMAGEKLKAYFPVQEDDVNELPDEISVG</sequence>
<feature type="region of interest" description="Disordered" evidence="1">
    <location>
        <begin position="39"/>
        <end position="58"/>
    </location>
</feature>
<accession>A0AAX2H0U5</accession>
<keyword evidence="5" id="KW-1185">Reference proteome</keyword>
<gene>
    <name evidence="3" type="ORF">AXF12_01315</name>
    <name evidence="4" type="ORF">SAMEA44541418_01498</name>
</gene>
<dbReference type="PANTHER" id="PTHR30373">
    <property type="entry name" value="UPF0603 PROTEIN YGCG"/>
    <property type="match status" value="1"/>
</dbReference>
<dbReference type="InterPro" id="IPR007621">
    <property type="entry name" value="TPM_dom"/>
</dbReference>
<evidence type="ECO:0000313" key="4">
    <source>
        <dbReference type="EMBL" id="SNV12026.1"/>
    </source>
</evidence>
<dbReference type="KEGG" id="chg:AXF12_01315"/>
<protein>
    <submittedName>
        <fullName evidence="4">Domain of uncharacterized function (DUF477)</fullName>
    </submittedName>
</protein>
<dbReference type="Gene3D" id="3.10.310.50">
    <property type="match status" value="1"/>
</dbReference>
<reference evidence="3 5" key="1">
    <citation type="submission" date="2016-02" db="EMBL/GenBank/DDBJ databases">
        <authorList>
            <person name="Holder M.E."/>
            <person name="Ajami N.J."/>
            <person name="Petrosino J.F."/>
        </authorList>
    </citation>
    <scope>NUCLEOTIDE SEQUENCE [LARGE SCALE GENOMIC DNA]</scope>
    <source>
        <strain evidence="3 5">CCUG 32990</strain>
    </source>
</reference>
<evidence type="ECO:0000313" key="5">
    <source>
        <dbReference type="Proteomes" id="UP000065822"/>
    </source>
</evidence>